<evidence type="ECO:0000256" key="2">
    <source>
        <dbReference type="SAM" id="MobiDB-lite"/>
    </source>
</evidence>
<dbReference type="InterPro" id="IPR002130">
    <property type="entry name" value="Cyclophilin-type_PPIase_dom"/>
</dbReference>
<feature type="region of interest" description="Disordered" evidence="2">
    <location>
        <begin position="137"/>
        <end position="180"/>
    </location>
</feature>
<evidence type="ECO:0000313" key="5">
    <source>
        <dbReference type="Proteomes" id="UP001530293"/>
    </source>
</evidence>
<feature type="compositionally biased region" description="Polar residues" evidence="2">
    <location>
        <begin position="46"/>
        <end position="60"/>
    </location>
</feature>
<feature type="compositionally biased region" description="Basic and acidic residues" evidence="2">
    <location>
        <begin position="155"/>
        <end position="166"/>
    </location>
</feature>
<dbReference type="AlphaFoldDB" id="A0ABD3M6R4"/>
<feature type="domain" description="PPIase cyclophilin-type" evidence="3">
    <location>
        <begin position="326"/>
        <end position="489"/>
    </location>
</feature>
<name>A0ABD3M6R4_9STRA</name>
<organism evidence="4 5">
    <name type="scientific">Discostella pseudostelligera</name>
    <dbReference type="NCBI Taxonomy" id="259834"/>
    <lineage>
        <taxon>Eukaryota</taxon>
        <taxon>Sar</taxon>
        <taxon>Stramenopiles</taxon>
        <taxon>Ochrophyta</taxon>
        <taxon>Bacillariophyta</taxon>
        <taxon>Coscinodiscophyceae</taxon>
        <taxon>Thalassiosirophycidae</taxon>
        <taxon>Stephanodiscales</taxon>
        <taxon>Stephanodiscaceae</taxon>
        <taxon>Discostella</taxon>
    </lineage>
</organism>
<dbReference type="Pfam" id="PF00160">
    <property type="entry name" value="Pro_isomerase"/>
    <property type="match status" value="1"/>
</dbReference>
<dbReference type="EMBL" id="JALLBG020000233">
    <property type="protein sequence ID" value="KAL3758384.1"/>
    <property type="molecule type" value="Genomic_DNA"/>
</dbReference>
<protein>
    <recommendedName>
        <fullName evidence="3">PPIase cyclophilin-type domain-containing protein</fullName>
    </recommendedName>
</protein>
<proteinExistence type="predicted"/>
<sequence length="506" mass="57878">MASAGSPIMGGGGIGPSNNNTYRRTLPGYGNHPNPSSGPTSSSSSFTERLTGISSPSMKSPRQLHLQQQQQHYARVRRMKLFIGGLALLASVYCLVLKLRGGSEWDTTMDQYRATMQRMIPAQEMMMASWKALISSGKGNDDAASSVDGDEEGDDNHSHYHHDQQNHHHHHHQQQQQQQDAIVDPLKQVLEQLQHQKQQMESEIQLLREKYHKMNSEVQLQQEQLNGVQLKIKEEEIKLIEYHKENSNNEKDRIVREKQLVLQQQEQQQREDALRDRIKLLSDNLGKESRRAVLESFGPGPHVVELFLEFPQYHPNVELDSWPRVRGKLTLEMAPLDLMPVSVNLFLQQIHHKLWNGCAFVINAEHILQAGPHLPSSDGKEYTLKSPEILNRFRESGLMELPFQEYQEEYPHEQYTIGYAGRPGGLNWYINKVNNTLNHGPGGQRHYNSMIDEADPCFAKVVSGWDVLEYIEKLPVENARLVRPLVIADSRVIISRTSEQQQPQQQ</sequence>
<feature type="coiled-coil region" evidence="1">
    <location>
        <begin position="183"/>
        <end position="238"/>
    </location>
</feature>
<evidence type="ECO:0000259" key="3">
    <source>
        <dbReference type="Pfam" id="PF00160"/>
    </source>
</evidence>
<feature type="compositionally biased region" description="Low complexity" evidence="2">
    <location>
        <begin position="33"/>
        <end position="45"/>
    </location>
</feature>
<evidence type="ECO:0000313" key="4">
    <source>
        <dbReference type="EMBL" id="KAL3758384.1"/>
    </source>
</evidence>
<keyword evidence="5" id="KW-1185">Reference proteome</keyword>
<feature type="region of interest" description="Disordered" evidence="2">
    <location>
        <begin position="1"/>
        <end position="66"/>
    </location>
</feature>
<dbReference type="InterPro" id="IPR029000">
    <property type="entry name" value="Cyclophilin-like_dom_sf"/>
</dbReference>
<dbReference type="Proteomes" id="UP001530293">
    <property type="component" value="Unassembled WGS sequence"/>
</dbReference>
<dbReference type="Gene3D" id="2.40.100.10">
    <property type="entry name" value="Cyclophilin-like"/>
    <property type="match status" value="1"/>
</dbReference>
<evidence type="ECO:0000256" key="1">
    <source>
        <dbReference type="SAM" id="Coils"/>
    </source>
</evidence>
<gene>
    <name evidence="4" type="ORF">ACHAWU_005054</name>
</gene>
<reference evidence="4 5" key="1">
    <citation type="submission" date="2024-10" db="EMBL/GenBank/DDBJ databases">
        <title>Updated reference genomes for cyclostephanoid diatoms.</title>
        <authorList>
            <person name="Roberts W.R."/>
            <person name="Alverson A.J."/>
        </authorList>
    </citation>
    <scope>NUCLEOTIDE SEQUENCE [LARGE SCALE GENOMIC DNA]</scope>
    <source>
        <strain evidence="4 5">AJA232-27</strain>
    </source>
</reference>
<accession>A0ABD3M6R4</accession>
<dbReference type="SUPFAM" id="SSF50891">
    <property type="entry name" value="Cyclophilin-like"/>
    <property type="match status" value="1"/>
</dbReference>
<keyword evidence="1" id="KW-0175">Coiled coil</keyword>
<comment type="caution">
    <text evidence="4">The sequence shown here is derived from an EMBL/GenBank/DDBJ whole genome shotgun (WGS) entry which is preliminary data.</text>
</comment>